<keyword evidence="3" id="KW-0546">Nucleotide metabolism</keyword>
<comment type="function">
    <text evidence="3">Nucleoside triphosphate pyrophosphatase that hydrolyzes dTTP and UTP. May have a dual role in cell division arrest and in preventing the incorporation of modified nucleotides into cellular nucleic acids.</text>
</comment>
<reference evidence="4 5" key="1">
    <citation type="submission" date="2019-03" db="EMBL/GenBank/DDBJ databases">
        <title>Genomic Encyclopedia of Type Strains, Phase IV (KMG-IV): sequencing the most valuable type-strain genomes for metagenomic binning, comparative biology and taxonomic classification.</title>
        <authorList>
            <person name="Goeker M."/>
        </authorList>
    </citation>
    <scope>NUCLEOTIDE SEQUENCE [LARGE SCALE GENOMIC DNA]</scope>
    <source>
        <strain evidence="4 5">DSM 100451</strain>
    </source>
</reference>
<dbReference type="InterPro" id="IPR003697">
    <property type="entry name" value="Maf-like"/>
</dbReference>
<dbReference type="InterPro" id="IPR029001">
    <property type="entry name" value="ITPase-like_fam"/>
</dbReference>
<dbReference type="HAMAP" id="MF_00528">
    <property type="entry name" value="Maf"/>
    <property type="match status" value="1"/>
</dbReference>
<comment type="subcellular location">
    <subcellularLocation>
        <location evidence="3">Cytoplasm</location>
    </subcellularLocation>
</comment>
<feature type="site" description="Important for substrate specificity" evidence="3">
    <location>
        <position position="11"/>
    </location>
</feature>
<comment type="catalytic activity">
    <reaction evidence="3">
        <text>dTTP + H2O = dTMP + diphosphate + H(+)</text>
        <dbReference type="Rhea" id="RHEA:28534"/>
        <dbReference type="ChEBI" id="CHEBI:15377"/>
        <dbReference type="ChEBI" id="CHEBI:15378"/>
        <dbReference type="ChEBI" id="CHEBI:33019"/>
        <dbReference type="ChEBI" id="CHEBI:37568"/>
        <dbReference type="ChEBI" id="CHEBI:63528"/>
        <dbReference type="EC" id="3.6.1.9"/>
    </reaction>
</comment>
<protein>
    <recommendedName>
        <fullName evidence="3">dTTP/UTP pyrophosphatase</fullName>
        <shortName evidence="3">dTTPase/UTPase</shortName>
        <ecNumber evidence="3">3.6.1.9</ecNumber>
    </recommendedName>
    <alternativeName>
        <fullName evidence="3">Nucleoside triphosphate pyrophosphatase</fullName>
    </alternativeName>
    <alternativeName>
        <fullName evidence="3">Nucleotide pyrophosphatase</fullName>
        <shortName evidence="3">Nucleotide PPase</shortName>
    </alternativeName>
</protein>
<comment type="similarity">
    <text evidence="3">Belongs to the Maf family. YhdE subfamily.</text>
</comment>
<dbReference type="SUPFAM" id="SSF52972">
    <property type="entry name" value="ITPase-like"/>
    <property type="match status" value="1"/>
</dbReference>
<proteinExistence type="inferred from homology"/>
<dbReference type="GO" id="GO:0036221">
    <property type="term" value="F:UTP diphosphatase activity"/>
    <property type="evidence" value="ECO:0007669"/>
    <property type="project" value="RHEA"/>
</dbReference>
<evidence type="ECO:0000313" key="4">
    <source>
        <dbReference type="EMBL" id="TCL61683.1"/>
    </source>
</evidence>
<comment type="caution">
    <text evidence="4">The sequence shown here is derived from an EMBL/GenBank/DDBJ whole genome shotgun (WGS) entry which is preliminary data.</text>
</comment>
<dbReference type="GO" id="GO:0036218">
    <property type="term" value="F:dTTP diphosphatase activity"/>
    <property type="evidence" value="ECO:0007669"/>
    <property type="project" value="RHEA"/>
</dbReference>
<gene>
    <name evidence="4" type="ORF">EDD77_101137</name>
</gene>
<keyword evidence="2 3" id="KW-0378">Hydrolase</keyword>
<dbReference type="PIRSF" id="PIRSF006305">
    <property type="entry name" value="Maf"/>
    <property type="match status" value="1"/>
</dbReference>
<dbReference type="PANTHER" id="PTHR43213">
    <property type="entry name" value="BIFUNCTIONAL DTTP/UTP PYROPHOSPHATASE/METHYLTRANSFERASE PROTEIN-RELATED"/>
    <property type="match status" value="1"/>
</dbReference>
<evidence type="ECO:0000256" key="2">
    <source>
        <dbReference type="ARBA" id="ARBA00022801"/>
    </source>
</evidence>
<dbReference type="EMBL" id="SLUM01000001">
    <property type="protein sequence ID" value="TCL61683.1"/>
    <property type="molecule type" value="Genomic_DNA"/>
</dbReference>
<comment type="catalytic activity">
    <reaction evidence="3">
        <text>UTP + H2O = UMP + diphosphate + H(+)</text>
        <dbReference type="Rhea" id="RHEA:29395"/>
        <dbReference type="ChEBI" id="CHEBI:15377"/>
        <dbReference type="ChEBI" id="CHEBI:15378"/>
        <dbReference type="ChEBI" id="CHEBI:33019"/>
        <dbReference type="ChEBI" id="CHEBI:46398"/>
        <dbReference type="ChEBI" id="CHEBI:57865"/>
        <dbReference type="EC" id="3.6.1.9"/>
    </reaction>
</comment>
<dbReference type="Proteomes" id="UP000295184">
    <property type="component" value="Unassembled WGS sequence"/>
</dbReference>
<dbReference type="NCBIfam" id="TIGR00172">
    <property type="entry name" value="maf"/>
    <property type="match status" value="1"/>
</dbReference>
<dbReference type="EC" id="3.6.1.9" evidence="3"/>
<feature type="active site" description="Proton acceptor" evidence="3">
    <location>
        <position position="68"/>
    </location>
</feature>
<organism evidence="4 5">
    <name type="scientific">Allofournierella massiliensis</name>
    <dbReference type="NCBI Taxonomy" id="1650663"/>
    <lineage>
        <taxon>Bacteria</taxon>
        <taxon>Bacillati</taxon>
        <taxon>Bacillota</taxon>
        <taxon>Clostridia</taxon>
        <taxon>Eubacteriales</taxon>
        <taxon>Oscillospiraceae</taxon>
        <taxon>Allofournierella</taxon>
    </lineage>
</organism>
<evidence type="ECO:0000256" key="1">
    <source>
        <dbReference type="ARBA" id="ARBA00001968"/>
    </source>
</evidence>
<evidence type="ECO:0000256" key="3">
    <source>
        <dbReference type="HAMAP-Rule" id="MF_00528"/>
    </source>
</evidence>
<dbReference type="Gene3D" id="3.90.950.10">
    <property type="match status" value="1"/>
</dbReference>
<name>A0A4R1R7S2_9FIRM</name>
<evidence type="ECO:0000313" key="5">
    <source>
        <dbReference type="Proteomes" id="UP000295184"/>
    </source>
</evidence>
<dbReference type="GO" id="GO:0009117">
    <property type="term" value="P:nucleotide metabolic process"/>
    <property type="evidence" value="ECO:0007669"/>
    <property type="project" value="UniProtKB-KW"/>
</dbReference>
<sequence length="185" mass="19599">MSLILASGSPRRKELLAMICPEFSVITSEVDESAITAPTPAETALALATAKCKAVAKDHPEDVVIGCDTVVDCGGRIFGKPADRNAAVAMLRELSGKGHQVHTGVCVCKGDVCRSLVATSTVRFYPIEEAAIQAYVDTPEPYDKAGGYAIQGTAALFCEGIDGCYYNIMGLPVSRLARLLREFGI</sequence>
<dbReference type="Pfam" id="PF02545">
    <property type="entry name" value="Maf"/>
    <property type="match status" value="1"/>
</dbReference>
<feature type="site" description="Important for substrate specificity" evidence="3">
    <location>
        <position position="69"/>
    </location>
</feature>
<dbReference type="OrthoDB" id="9807767at2"/>
<comment type="caution">
    <text evidence="3">Lacks conserved residue(s) required for the propagation of feature annotation.</text>
</comment>
<dbReference type="AlphaFoldDB" id="A0A4R1R7S2"/>
<dbReference type="GO" id="GO:0005737">
    <property type="term" value="C:cytoplasm"/>
    <property type="evidence" value="ECO:0007669"/>
    <property type="project" value="UniProtKB-SubCell"/>
</dbReference>
<comment type="cofactor">
    <cofactor evidence="1 3">
        <name>a divalent metal cation</name>
        <dbReference type="ChEBI" id="CHEBI:60240"/>
    </cofactor>
</comment>
<dbReference type="CDD" id="cd00555">
    <property type="entry name" value="Maf"/>
    <property type="match status" value="1"/>
</dbReference>
<dbReference type="PANTHER" id="PTHR43213:SF5">
    <property type="entry name" value="BIFUNCTIONAL DTTP_UTP PYROPHOSPHATASE_METHYLTRANSFERASE PROTEIN-RELATED"/>
    <property type="match status" value="1"/>
</dbReference>
<dbReference type="STRING" id="1650663.GCA_001486665_01741"/>
<feature type="site" description="Important for substrate specificity" evidence="3">
    <location>
        <position position="151"/>
    </location>
</feature>
<accession>A0A4R1R7S2</accession>
<dbReference type="RefSeq" id="WP_058964151.1">
    <property type="nucleotide sequence ID" value="NZ_CABKVM010000016.1"/>
</dbReference>
<keyword evidence="3" id="KW-0963">Cytoplasm</keyword>